<dbReference type="EMBL" id="MU150447">
    <property type="protein sequence ID" value="KAF9456203.1"/>
    <property type="molecule type" value="Genomic_DNA"/>
</dbReference>
<dbReference type="OrthoDB" id="3009566at2759"/>
<accession>A0A9P6CCP0</accession>
<dbReference type="AlphaFoldDB" id="A0A9P6CCP0"/>
<evidence type="ECO:0000313" key="1">
    <source>
        <dbReference type="EMBL" id="KAF9456203.1"/>
    </source>
</evidence>
<gene>
    <name evidence="1" type="ORF">BDZ94DRAFT_1276268</name>
</gene>
<comment type="caution">
    <text evidence="1">The sequence shown here is derived from an EMBL/GenBank/DDBJ whole genome shotgun (WGS) entry which is preliminary data.</text>
</comment>
<dbReference type="Proteomes" id="UP000807353">
    <property type="component" value="Unassembled WGS sequence"/>
</dbReference>
<protein>
    <submittedName>
        <fullName evidence="1">Uncharacterized protein</fullName>
    </submittedName>
</protein>
<keyword evidence="2" id="KW-1185">Reference proteome</keyword>
<proteinExistence type="predicted"/>
<organism evidence="1 2">
    <name type="scientific">Collybia nuda</name>
    <dbReference type="NCBI Taxonomy" id="64659"/>
    <lineage>
        <taxon>Eukaryota</taxon>
        <taxon>Fungi</taxon>
        <taxon>Dikarya</taxon>
        <taxon>Basidiomycota</taxon>
        <taxon>Agaricomycotina</taxon>
        <taxon>Agaricomycetes</taxon>
        <taxon>Agaricomycetidae</taxon>
        <taxon>Agaricales</taxon>
        <taxon>Tricholomatineae</taxon>
        <taxon>Clitocybaceae</taxon>
        <taxon>Collybia</taxon>
    </lineage>
</organism>
<name>A0A9P6CCP0_9AGAR</name>
<reference evidence="1" key="1">
    <citation type="submission" date="2020-11" db="EMBL/GenBank/DDBJ databases">
        <authorList>
            <consortium name="DOE Joint Genome Institute"/>
            <person name="Ahrendt S."/>
            <person name="Riley R."/>
            <person name="Andreopoulos W."/>
            <person name="Labutti K."/>
            <person name="Pangilinan J."/>
            <person name="Ruiz-Duenas F.J."/>
            <person name="Barrasa J.M."/>
            <person name="Sanchez-Garcia M."/>
            <person name="Camarero S."/>
            <person name="Miyauchi S."/>
            <person name="Serrano A."/>
            <person name="Linde D."/>
            <person name="Babiker R."/>
            <person name="Drula E."/>
            <person name="Ayuso-Fernandez I."/>
            <person name="Pacheco R."/>
            <person name="Padilla G."/>
            <person name="Ferreira P."/>
            <person name="Barriuso J."/>
            <person name="Kellner H."/>
            <person name="Castanera R."/>
            <person name="Alfaro M."/>
            <person name="Ramirez L."/>
            <person name="Pisabarro A.G."/>
            <person name="Kuo A."/>
            <person name="Tritt A."/>
            <person name="Lipzen A."/>
            <person name="He G."/>
            <person name="Yan M."/>
            <person name="Ng V."/>
            <person name="Cullen D."/>
            <person name="Martin F."/>
            <person name="Rosso M.-N."/>
            <person name="Henrissat B."/>
            <person name="Hibbett D."/>
            <person name="Martinez A.T."/>
            <person name="Grigoriev I.V."/>
        </authorList>
    </citation>
    <scope>NUCLEOTIDE SEQUENCE</scope>
    <source>
        <strain evidence="1">CBS 247.69</strain>
    </source>
</reference>
<sequence length="161" mass="17404">MEKVPYPSLVIHFFSPPLKFQPSYKLHLDIPKSPRFPDDVRAYACMCVARNFSSAPSAHGFIKTLGATLIQATFTIDQIPHNYVGTINPSVPQFISTDEILTYDSILSLTGTKVFYGKLGTTDVKLATGGGAAGTLATPISPAIDVDCTATWTGDKYVCQL</sequence>
<evidence type="ECO:0000313" key="2">
    <source>
        <dbReference type="Proteomes" id="UP000807353"/>
    </source>
</evidence>